<feature type="domain" description="Sodium/calcium exchanger membrane region" evidence="6">
    <location>
        <begin position="31"/>
        <end position="178"/>
    </location>
</feature>
<geneLocation type="plasmid" evidence="7 8">
    <name>pSLIN01</name>
</geneLocation>
<evidence type="ECO:0000256" key="2">
    <source>
        <dbReference type="ARBA" id="ARBA00022692"/>
    </source>
</evidence>
<keyword evidence="4 5" id="KW-0472">Membrane</keyword>
<comment type="subcellular location">
    <subcellularLocation>
        <location evidence="1">Membrane</location>
        <topology evidence="1">Multi-pass membrane protein</topology>
    </subcellularLocation>
</comment>
<keyword evidence="3 5" id="KW-1133">Transmembrane helix</keyword>
<dbReference type="Proteomes" id="UP000002028">
    <property type="component" value="Plasmid pSLIN01"/>
</dbReference>
<dbReference type="GO" id="GO:0016020">
    <property type="term" value="C:membrane"/>
    <property type="evidence" value="ECO:0007669"/>
    <property type="project" value="UniProtKB-SubCell"/>
</dbReference>
<evidence type="ECO:0000313" key="8">
    <source>
        <dbReference type="Proteomes" id="UP000002028"/>
    </source>
</evidence>
<dbReference type="RefSeq" id="WP_012931191.1">
    <property type="nucleotide sequence ID" value="NC_013731.1"/>
</dbReference>
<evidence type="ECO:0000259" key="6">
    <source>
        <dbReference type="Pfam" id="PF01699"/>
    </source>
</evidence>
<feature type="transmembrane region" description="Helical" evidence="5">
    <location>
        <begin position="30"/>
        <end position="50"/>
    </location>
</feature>
<evidence type="ECO:0000256" key="4">
    <source>
        <dbReference type="ARBA" id="ARBA00023136"/>
    </source>
</evidence>
<name>D2QV77_SPILD</name>
<evidence type="ECO:0000256" key="3">
    <source>
        <dbReference type="ARBA" id="ARBA00022989"/>
    </source>
</evidence>
<dbReference type="KEGG" id="sli:Slin_6755"/>
<feature type="transmembrane region" description="Helical" evidence="5">
    <location>
        <begin position="252"/>
        <end position="271"/>
    </location>
</feature>
<feature type="transmembrane region" description="Helical" evidence="5">
    <location>
        <begin position="292"/>
        <end position="315"/>
    </location>
</feature>
<sequence>MRSFIVYVLLAVMATLPALILRFGTWQPNALVAVIFFGCAILAAGFLLSWGAEHAERFVSQGLILALVALVTVLPEYAVDLYYAYKAGQNPQSMYVHYAAANMTGANRLLVGLAWPLIAVLHWYKTRQRAIDLQPANGLEIGFLLGASMYAFIILLRDQIGLWDTLLLVGLFGAYLWRVSHAPKAQEEEEEEEEPGPAAALSKLPKAQQWGVIGTLTAVASGVILVCAEPFAESIVRAGRQVGIDEFLLIQWLAPLASEAPAVSIAVLFVLAGRSEAGLTAMISDKINQWTLLIGMLPLAMSVGASALTALPLDARQHEEFFLTATQSLFGVAVLLRFRLSLWHAAILVGLFSAQIGLAFHYQHDPVASVRALTYLGWVYLALALVFFILNFPQLKAVARRVLRGSAGSIPD</sequence>
<keyword evidence="7" id="KW-0614">Plasmid</keyword>
<feature type="transmembrane region" description="Helical" evidence="5">
    <location>
        <begin position="105"/>
        <end position="124"/>
    </location>
</feature>
<dbReference type="HOGENOM" id="CLU_050651_0_0_10"/>
<dbReference type="Gene3D" id="1.20.1420.30">
    <property type="entry name" value="NCX, central ion-binding region"/>
    <property type="match status" value="1"/>
</dbReference>
<keyword evidence="2 5" id="KW-0812">Transmembrane</keyword>
<dbReference type="InterPro" id="IPR044880">
    <property type="entry name" value="NCX_ion-bd_dom_sf"/>
</dbReference>
<feature type="domain" description="Sodium/calcium exchanger membrane region" evidence="6">
    <location>
        <begin position="218"/>
        <end position="356"/>
    </location>
</feature>
<feature type="transmembrane region" description="Helical" evidence="5">
    <location>
        <begin position="210"/>
        <end position="232"/>
    </location>
</feature>
<organism evidence="7 8">
    <name type="scientific">Spirosoma linguale (strain ATCC 33905 / DSM 74 / LMG 10896 / Claus 1)</name>
    <dbReference type="NCBI Taxonomy" id="504472"/>
    <lineage>
        <taxon>Bacteria</taxon>
        <taxon>Pseudomonadati</taxon>
        <taxon>Bacteroidota</taxon>
        <taxon>Cytophagia</taxon>
        <taxon>Cytophagales</taxon>
        <taxon>Cytophagaceae</taxon>
        <taxon>Spirosoma</taxon>
    </lineage>
</organism>
<feature type="transmembrane region" description="Helical" evidence="5">
    <location>
        <begin position="136"/>
        <end position="154"/>
    </location>
</feature>
<evidence type="ECO:0000256" key="5">
    <source>
        <dbReference type="SAM" id="Phobius"/>
    </source>
</evidence>
<evidence type="ECO:0000313" key="7">
    <source>
        <dbReference type="EMBL" id="ADB42709.1"/>
    </source>
</evidence>
<dbReference type="AlphaFoldDB" id="D2QV77"/>
<feature type="transmembrane region" description="Helical" evidence="5">
    <location>
        <begin position="321"/>
        <end position="338"/>
    </location>
</feature>
<dbReference type="Pfam" id="PF01699">
    <property type="entry name" value="Na_Ca_ex"/>
    <property type="match status" value="2"/>
</dbReference>
<feature type="transmembrane region" description="Helical" evidence="5">
    <location>
        <begin position="62"/>
        <end position="85"/>
    </location>
</feature>
<gene>
    <name evidence="7" type="ordered locus">Slin_6755</name>
</gene>
<feature type="transmembrane region" description="Helical" evidence="5">
    <location>
        <begin position="375"/>
        <end position="392"/>
    </location>
</feature>
<dbReference type="InterPro" id="IPR004837">
    <property type="entry name" value="NaCa_Exmemb"/>
</dbReference>
<feature type="transmembrane region" description="Helical" evidence="5">
    <location>
        <begin position="345"/>
        <end position="363"/>
    </location>
</feature>
<feature type="transmembrane region" description="Helical" evidence="5">
    <location>
        <begin position="160"/>
        <end position="177"/>
    </location>
</feature>
<keyword evidence="8" id="KW-1185">Reference proteome</keyword>
<evidence type="ECO:0000256" key="1">
    <source>
        <dbReference type="ARBA" id="ARBA00004141"/>
    </source>
</evidence>
<proteinExistence type="predicted"/>
<dbReference type="EMBL" id="CP001770">
    <property type="protein sequence ID" value="ADB42709.1"/>
    <property type="molecule type" value="Genomic_DNA"/>
</dbReference>
<accession>D2QV77</accession>
<dbReference type="GO" id="GO:0055085">
    <property type="term" value="P:transmembrane transport"/>
    <property type="evidence" value="ECO:0007669"/>
    <property type="project" value="InterPro"/>
</dbReference>
<feature type="transmembrane region" description="Helical" evidence="5">
    <location>
        <begin position="5"/>
        <end position="24"/>
    </location>
</feature>
<protein>
    <submittedName>
        <fullName evidence="7">Sodium/calcium exchanger membrane region</fullName>
    </submittedName>
</protein>
<reference evidence="7 8" key="1">
    <citation type="journal article" date="2010" name="Stand. Genomic Sci.">
        <title>Complete genome sequence of Spirosoma linguale type strain (1).</title>
        <authorList>
            <person name="Lail K."/>
            <person name="Sikorski J."/>
            <person name="Saunders E."/>
            <person name="Lapidus A."/>
            <person name="Glavina Del Rio T."/>
            <person name="Copeland A."/>
            <person name="Tice H."/>
            <person name="Cheng J.-F."/>
            <person name="Lucas S."/>
            <person name="Nolan M."/>
            <person name="Bruce D."/>
            <person name="Goodwin L."/>
            <person name="Pitluck S."/>
            <person name="Ivanova N."/>
            <person name="Mavromatis K."/>
            <person name="Ovchinnikova G."/>
            <person name="Pati A."/>
            <person name="Chen A."/>
            <person name="Palaniappan K."/>
            <person name="Land M."/>
            <person name="Hauser L."/>
            <person name="Chang Y.-J."/>
            <person name="Jeffries C.D."/>
            <person name="Chain P."/>
            <person name="Brettin T."/>
            <person name="Detter J.C."/>
            <person name="Schuetze A."/>
            <person name="Rohde M."/>
            <person name="Tindall B.J."/>
            <person name="Goeker M."/>
            <person name="Bristow J."/>
            <person name="Eisen J.A."/>
            <person name="Markowitz V."/>
            <person name="Hugenholtz P."/>
            <person name="Kyrpides N.C."/>
            <person name="Klenk H.-P."/>
            <person name="Chen F."/>
        </authorList>
    </citation>
    <scope>NUCLEOTIDE SEQUENCE [LARGE SCALE GENOMIC DNA]</scope>
    <source>
        <strain evidence="8">ATCC 33905 / DSM 74 / LMG 10896 / Claus 1</strain>
    </source>
</reference>